<reference evidence="3" key="1">
    <citation type="submission" date="2017-09" db="EMBL/GenBank/DDBJ databases">
        <authorList>
            <person name="Cho G.-S."/>
            <person name="Oguntoyinbo F.A."/>
            <person name="Cnockaert M."/>
            <person name="Kabisch J."/>
            <person name="Neve H."/>
            <person name="Bockelmann W."/>
            <person name="Wenning M."/>
            <person name="Franz C.M."/>
            <person name="Vandamme P."/>
        </authorList>
    </citation>
    <scope>NUCLEOTIDE SEQUENCE [LARGE SCALE GENOMIC DNA]</scope>
    <source>
        <strain evidence="3">MBT G8648</strain>
    </source>
</reference>
<feature type="chain" id="PRO_5012381674" evidence="1">
    <location>
        <begin position="33"/>
        <end position="149"/>
    </location>
</feature>
<proteinExistence type="predicted"/>
<feature type="signal peptide" evidence="1">
    <location>
        <begin position="1"/>
        <end position="32"/>
    </location>
</feature>
<name>A0A2A4HH24_9GAMM</name>
<organism evidence="2 3">
    <name type="scientific">Vreelandella nigrificans</name>
    <dbReference type="NCBI Taxonomy" id="2042704"/>
    <lineage>
        <taxon>Bacteria</taxon>
        <taxon>Pseudomonadati</taxon>
        <taxon>Pseudomonadota</taxon>
        <taxon>Gammaproteobacteria</taxon>
        <taxon>Oceanospirillales</taxon>
        <taxon>Halomonadaceae</taxon>
        <taxon>Vreelandella</taxon>
    </lineage>
</organism>
<sequence>MLRQTINFCVSRRWIASLAVSALAWAPMSVLGQSIEVFTTAGEPVSNVPEGVAVIELDAPARLDAEISQGLSTDLDAARISMRERMESPEWPSIMQRYGDLHTGVTRAWLLRVEKVPAVVVDGQYVIYGQHNVEAAVQEIAAFIAGEAE</sequence>
<evidence type="ECO:0000313" key="3">
    <source>
        <dbReference type="Proteomes" id="UP000218677"/>
    </source>
</evidence>
<dbReference type="Pfam" id="PF07511">
    <property type="entry name" value="DUF1525"/>
    <property type="match status" value="1"/>
</dbReference>
<gene>
    <name evidence="2" type="ORF">CPA45_19100</name>
</gene>
<dbReference type="InterPro" id="IPR011090">
    <property type="entry name" value="Integr_conj_element_PFL4709"/>
</dbReference>
<dbReference type="EMBL" id="NWUX01000024">
    <property type="protein sequence ID" value="PCF94086.1"/>
    <property type="molecule type" value="Genomic_DNA"/>
</dbReference>
<dbReference type="RefSeq" id="WP_096654312.1">
    <property type="nucleotide sequence ID" value="NZ_NWUX01000024.1"/>
</dbReference>
<keyword evidence="1" id="KW-0732">Signal</keyword>
<dbReference type="Proteomes" id="UP000218677">
    <property type="component" value="Unassembled WGS sequence"/>
</dbReference>
<accession>A0A2A4HH24</accession>
<dbReference type="OrthoDB" id="8448784at2"/>
<keyword evidence="3" id="KW-1185">Reference proteome</keyword>
<evidence type="ECO:0000256" key="1">
    <source>
        <dbReference type="SAM" id="SignalP"/>
    </source>
</evidence>
<protein>
    <submittedName>
        <fullName evidence="2">TIGR03757 family integrating conjugative element protein</fullName>
    </submittedName>
</protein>
<dbReference type="NCBIfam" id="TIGR03757">
    <property type="entry name" value="conj_TIGR03757"/>
    <property type="match status" value="1"/>
</dbReference>
<dbReference type="AlphaFoldDB" id="A0A2A4HH24"/>
<evidence type="ECO:0000313" key="2">
    <source>
        <dbReference type="EMBL" id="PCF94086.1"/>
    </source>
</evidence>
<comment type="caution">
    <text evidence="2">The sequence shown here is derived from an EMBL/GenBank/DDBJ whole genome shotgun (WGS) entry which is preliminary data.</text>
</comment>